<keyword evidence="2" id="KW-0378">Hydrolase</keyword>
<sequence>MTLIFFSIGNPGPITRHSCGHYILKLLMRENSAKQLTKQSPSATYSISIDSDVVYVHSNTFMNESSKAWLSFTKSEKKTVFVGDGNVVLVLYDDFESELGSVKLSRFKKNESHNGLKDLKKVVDDGDGVFLLGIGIGPKPVAATRDTMARWVLSPFNANEKARLDNEVLDLVNLYIGEIESVGGEKSDVNKFNARMKKMWKSQQQQQE</sequence>
<dbReference type="PANTHER" id="PTHR17224">
    <property type="entry name" value="PEPTIDYL-TRNA HYDROLASE"/>
    <property type="match status" value="1"/>
</dbReference>
<evidence type="ECO:0000313" key="4">
    <source>
        <dbReference type="EMBL" id="EMG51076.1"/>
    </source>
</evidence>
<proteinExistence type="predicted"/>
<evidence type="ECO:0000256" key="1">
    <source>
        <dbReference type="ARBA" id="ARBA00022555"/>
    </source>
</evidence>
<dbReference type="GO" id="GO:0000049">
    <property type="term" value="F:tRNA binding"/>
    <property type="evidence" value="ECO:0007669"/>
    <property type="project" value="UniProtKB-KW"/>
</dbReference>
<dbReference type="InterPro" id="IPR001328">
    <property type="entry name" value="Pept_tRNA_hydro"/>
</dbReference>
<dbReference type="HOGENOM" id="CLU_1310081_0_0_1"/>
<evidence type="ECO:0008006" key="6">
    <source>
        <dbReference type="Google" id="ProtNLM"/>
    </source>
</evidence>
<keyword evidence="1" id="KW-0820">tRNA-binding</keyword>
<evidence type="ECO:0000256" key="3">
    <source>
        <dbReference type="ARBA" id="ARBA00022884"/>
    </source>
</evidence>
<dbReference type="OrthoDB" id="1711136at2759"/>
<dbReference type="Proteomes" id="UP000011777">
    <property type="component" value="Unassembled WGS sequence"/>
</dbReference>
<keyword evidence="3" id="KW-0694">RNA-binding</keyword>
<dbReference type="SUPFAM" id="SSF53178">
    <property type="entry name" value="Peptidyl-tRNA hydrolase-like"/>
    <property type="match status" value="1"/>
</dbReference>
<dbReference type="Gene3D" id="3.40.50.1470">
    <property type="entry name" value="Peptidyl-tRNA hydrolase"/>
    <property type="match status" value="1"/>
</dbReference>
<dbReference type="PANTHER" id="PTHR17224:SF1">
    <property type="entry name" value="PEPTIDYL-TRNA HYDROLASE"/>
    <property type="match status" value="1"/>
</dbReference>
<gene>
    <name evidence="4" type="ORF">G210_2746</name>
</gene>
<keyword evidence="5" id="KW-1185">Reference proteome</keyword>
<dbReference type="Pfam" id="PF01195">
    <property type="entry name" value="Pept_tRNA_hydro"/>
    <property type="match status" value="1"/>
</dbReference>
<evidence type="ECO:0000256" key="2">
    <source>
        <dbReference type="ARBA" id="ARBA00022801"/>
    </source>
</evidence>
<dbReference type="STRING" id="1245528.M3IWN0"/>
<dbReference type="GO" id="GO:0004045">
    <property type="term" value="F:peptidyl-tRNA hydrolase activity"/>
    <property type="evidence" value="ECO:0007669"/>
    <property type="project" value="InterPro"/>
</dbReference>
<dbReference type="InterPro" id="IPR036416">
    <property type="entry name" value="Pept_tRNA_hydro_sf"/>
</dbReference>
<reference evidence="4 5" key="1">
    <citation type="submission" date="2013-02" db="EMBL/GenBank/DDBJ databases">
        <title>Genome sequence of Candida maltosa Xu316, a potential industrial strain for xylitol and ethanol production.</title>
        <authorList>
            <person name="Yu J."/>
            <person name="Wang Q."/>
            <person name="Geng X."/>
            <person name="Bao W."/>
            <person name="He P."/>
            <person name="Cai J."/>
        </authorList>
    </citation>
    <scope>NUCLEOTIDE SEQUENCE [LARGE SCALE GENOMIC DNA]</scope>
    <source>
        <strain evidence="5">Xu316</strain>
    </source>
</reference>
<dbReference type="EMBL" id="AOGT01000019">
    <property type="protein sequence ID" value="EMG51076.1"/>
    <property type="molecule type" value="Genomic_DNA"/>
</dbReference>
<dbReference type="OMA" id="TYMNESS"/>
<accession>M3IWN0</accession>
<organism evidence="4 5">
    <name type="scientific">Candida maltosa (strain Xu316)</name>
    <name type="common">Yeast</name>
    <dbReference type="NCBI Taxonomy" id="1245528"/>
    <lineage>
        <taxon>Eukaryota</taxon>
        <taxon>Fungi</taxon>
        <taxon>Dikarya</taxon>
        <taxon>Ascomycota</taxon>
        <taxon>Saccharomycotina</taxon>
        <taxon>Pichiomycetes</taxon>
        <taxon>Debaryomycetaceae</taxon>
        <taxon>Candida/Lodderomyces clade</taxon>
        <taxon>Candida</taxon>
    </lineage>
</organism>
<comment type="caution">
    <text evidence="4">The sequence shown here is derived from an EMBL/GenBank/DDBJ whole genome shotgun (WGS) entry which is preliminary data.</text>
</comment>
<dbReference type="AlphaFoldDB" id="M3IWN0"/>
<dbReference type="eggNOG" id="KOG2255">
    <property type="taxonomic scope" value="Eukaryota"/>
</dbReference>
<protein>
    <recommendedName>
        <fullName evidence="6">Peptidyl-tRNA hydrolase</fullName>
    </recommendedName>
</protein>
<evidence type="ECO:0000313" key="5">
    <source>
        <dbReference type="Proteomes" id="UP000011777"/>
    </source>
</evidence>
<name>M3IWN0_CANMX</name>